<organism evidence="1 2">
    <name type="scientific">Romanomermis culicivorax</name>
    <name type="common">Nematode worm</name>
    <dbReference type="NCBI Taxonomy" id="13658"/>
    <lineage>
        <taxon>Eukaryota</taxon>
        <taxon>Metazoa</taxon>
        <taxon>Ecdysozoa</taxon>
        <taxon>Nematoda</taxon>
        <taxon>Enoplea</taxon>
        <taxon>Dorylaimia</taxon>
        <taxon>Mermithida</taxon>
        <taxon>Mermithoidea</taxon>
        <taxon>Mermithidae</taxon>
        <taxon>Romanomermis</taxon>
    </lineage>
</organism>
<protein>
    <submittedName>
        <fullName evidence="2">Uncharacterized protein</fullName>
    </submittedName>
</protein>
<dbReference type="AlphaFoldDB" id="A0A915J7I8"/>
<reference evidence="2" key="1">
    <citation type="submission" date="2022-11" db="UniProtKB">
        <authorList>
            <consortium name="WormBaseParasite"/>
        </authorList>
    </citation>
    <scope>IDENTIFICATION</scope>
</reference>
<proteinExistence type="predicted"/>
<dbReference type="WBParaSite" id="nRc.2.0.1.t22433-RA">
    <property type="protein sequence ID" value="nRc.2.0.1.t22433-RA"/>
    <property type="gene ID" value="nRc.2.0.1.g22433"/>
</dbReference>
<name>A0A915J7I8_ROMCU</name>
<accession>A0A915J7I8</accession>
<keyword evidence="1" id="KW-1185">Reference proteome</keyword>
<evidence type="ECO:0000313" key="1">
    <source>
        <dbReference type="Proteomes" id="UP000887565"/>
    </source>
</evidence>
<sequence length="140" mass="15772">MIKTEGCHSGCKEHLKRYPELKVKAKEAKKLPPIMQGKVQKIGNCSRGQFQFHNTSWCGRGAALHVQGKGGQQGQCIWRPCGGRGRGHRRVQGGGGLQQFNVVEVTLERWQRLHRQTCNQKESSPKYNIPRLDIIDLSKA</sequence>
<evidence type="ECO:0000313" key="2">
    <source>
        <dbReference type="WBParaSite" id="nRc.2.0.1.t22433-RA"/>
    </source>
</evidence>
<dbReference type="Proteomes" id="UP000887565">
    <property type="component" value="Unplaced"/>
</dbReference>